<proteinExistence type="predicted"/>
<feature type="signal peptide" evidence="1">
    <location>
        <begin position="1"/>
        <end position="23"/>
    </location>
</feature>
<sequence length="165" mass="19330">MRSPVWRLLSLFFLAVFPTYSFALDCRAVLNETSIYNNYIKSPHNVILPSNEQFVECALTKVNGTFKSAVVHLKNDFNGFFYVNHSHHASHKVHVFYNHADHDDFNDVNDNVSSRNVYAFYNHVDLDDSSHNVYVNHDFYHVNDVFNHDNYDAHYNHNHYKASCL</sequence>
<organism evidence="2 3">
    <name type="scientific">Caenorhabditis auriculariae</name>
    <dbReference type="NCBI Taxonomy" id="2777116"/>
    <lineage>
        <taxon>Eukaryota</taxon>
        <taxon>Metazoa</taxon>
        <taxon>Ecdysozoa</taxon>
        <taxon>Nematoda</taxon>
        <taxon>Chromadorea</taxon>
        <taxon>Rhabditida</taxon>
        <taxon>Rhabditina</taxon>
        <taxon>Rhabditomorpha</taxon>
        <taxon>Rhabditoidea</taxon>
        <taxon>Rhabditidae</taxon>
        <taxon>Peloderinae</taxon>
        <taxon>Caenorhabditis</taxon>
    </lineage>
</organism>
<dbReference type="AlphaFoldDB" id="A0A8S1HFH4"/>
<dbReference type="Proteomes" id="UP000835052">
    <property type="component" value="Unassembled WGS sequence"/>
</dbReference>
<reference evidence="2" key="1">
    <citation type="submission" date="2020-10" db="EMBL/GenBank/DDBJ databases">
        <authorList>
            <person name="Kikuchi T."/>
        </authorList>
    </citation>
    <scope>NUCLEOTIDE SEQUENCE</scope>
    <source>
        <strain evidence="2">NKZ352</strain>
    </source>
</reference>
<keyword evidence="1" id="KW-0732">Signal</keyword>
<evidence type="ECO:0000313" key="2">
    <source>
        <dbReference type="EMBL" id="CAD6194494.1"/>
    </source>
</evidence>
<gene>
    <name evidence="2" type="ORF">CAUJ_LOCUS10413</name>
</gene>
<comment type="caution">
    <text evidence="2">The sequence shown here is derived from an EMBL/GenBank/DDBJ whole genome shotgun (WGS) entry which is preliminary data.</text>
</comment>
<accession>A0A8S1HFH4</accession>
<name>A0A8S1HFH4_9PELO</name>
<dbReference type="EMBL" id="CAJGYM010000045">
    <property type="protein sequence ID" value="CAD6194494.1"/>
    <property type="molecule type" value="Genomic_DNA"/>
</dbReference>
<keyword evidence="3" id="KW-1185">Reference proteome</keyword>
<feature type="chain" id="PRO_5035739596" evidence="1">
    <location>
        <begin position="24"/>
        <end position="165"/>
    </location>
</feature>
<evidence type="ECO:0000313" key="3">
    <source>
        <dbReference type="Proteomes" id="UP000835052"/>
    </source>
</evidence>
<evidence type="ECO:0000256" key="1">
    <source>
        <dbReference type="SAM" id="SignalP"/>
    </source>
</evidence>
<protein>
    <submittedName>
        <fullName evidence="2">Uncharacterized protein</fullName>
    </submittedName>
</protein>